<comment type="similarity">
    <text evidence="1">Belongs to the sulfotransferase 1 family.</text>
</comment>
<dbReference type="GO" id="GO:0008146">
    <property type="term" value="F:sulfotransferase activity"/>
    <property type="evidence" value="ECO:0007669"/>
    <property type="project" value="InterPro"/>
</dbReference>
<feature type="domain" description="Sulfotransferase" evidence="3">
    <location>
        <begin position="68"/>
        <end position="222"/>
    </location>
</feature>
<proteinExistence type="inferred from homology"/>
<evidence type="ECO:0000259" key="3">
    <source>
        <dbReference type="Pfam" id="PF00685"/>
    </source>
</evidence>
<dbReference type="InterPro" id="IPR027417">
    <property type="entry name" value="P-loop_NTPase"/>
</dbReference>
<dbReference type="Gene3D" id="3.40.50.300">
    <property type="entry name" value="P-loop containing nucleotide triphosphate hydrolases"/>
    <property type="match status" value="1"/>
</dbReference>
<comment type="caution">
    <text evidence="4">The sequence shown here is derived from an EMBL/GenBank/DDBJ whole genome shotgun (WGS) entry which is preliminary data.</text>
</comment>
<accession>A0A4Q0MGN7</accession>
<dbReference type="Pfam" id="PF00685">
    <property type="entry name" value="Sulfotransfer_1"/>
    <property type="match status" value="1"/>
</dbReference>
<protein>
    <recommendedName>
        <fullName evidence="3">Sulfotransferase domain-containing protein</fullName>
    </recommendedName>
</protein>
<gene>
    <name evidence="4" type="ORF">EK403_13810</name>
</gene>
<dbReference type="SUPFAM" id="SSF52540">
    <property type="entry name" value="P-loop containing nucleoside triphosphate hydrolases"/>
    <property type="match status" value="1"/>
</dbReference>
<dbReference type="PANTHER" id="PTHR11783">
    <property type="entry name" value="SULFOTRANSFERASE SULT"/>
    <property type="match status" value="1"/>
</dbReference>
<dbReference type="Proteomes" id="UP000289708">
    <property type="component" value="Unassembled WGS sequence"/>
</dbReference>
<evidence type="ECO:0000313" key="5">
    <source>
        <dbReference type="Proteomes" id="UP000289708"/>
    </source>
</evidence>
<dbReference type="InterPro" id="IPR000863">
    <property type="entry name" value="Sulfotransferase_dom"/>
</dbReference>
<dbReference type="AlphaFoldDB" id="A0A4Q0MGN7"/>
<keyword evidence="5" id="KW-1185">Reference proteome</keyword>
<organism evidence="4 5">
    <name type="scientific">Hansschlegelia zhihuaiae</name>
    <dbReference type="NCBI Taxonomy" id="405005"/>
    <lineage>
        <taxon>Bacteria</taxon>
        <taxon>Pseudomonadati</taxon>
        <taxon>Pseudomonadota</taxon>
        <taxon>Alphaproteobacteria</taxon>
        <taxon>Hyphomicrobiales</taxon>
        <taxon>Methylopilaceae</taxon>
        <taxon>Hansschlegelia</taxon>
    </lineage>
</organism>
<name>A0A4Q0MGN7_9HYPH</name>
<dbReference type="EMBL" id="RYFI01000013">
    <property type="protein sequence ID" value="RXF72640.1"/>
    <property type="molecule type" value="Genomic_DNA"/>
</dbReference>
<evidence type="ECO:0000256" key="1">
    <source>
        <dbReference type="ARBA" id="ARBA00005771"/>
    </source>
</evidence>
<evidence type="ECO:0000313" key="4">
    <source>
        <dbReference type="EMBL" id="RXF72640.1"/>
    </source>
</evidence>
<sequence>MTRPDGTPVREFISFPKSGRTWLRYAFSVLGVADQIAFHHDGFEYNDGARPPLDFDFQARLRRGEGKRIVYLHRDPRDVMVSLYFQVTGRFRDFFRYEGSVGDFLRDPYFGAANLREFQRQWDEICASGLALRLTYEDCHEDLEGVLHRALSYYGIDTAPDSVRHAVTASSFEAMRLVEREGRFPRKWLKPRLGAPKVREGRVGGHRDVLDASDLAYLDEVFGTPP</sequence>
<keyword evidence="2" id="KW-0808">Transferase</keyword>
<evidence type="ECO:0000256" key="2">
    <source>
        <dbReference type="ARBA" id="ARBA00022679"/>
    </source>
</evidence>
<reference evidence="4 5" key="1">
    <citation type="submission" date="2018-12" db="EMBL/GenBank/DDBJ databases">
        <title>bacterium Hansschlegelia zhihuaiae S113.</title>
        <authorList>
            <person name="He J."/>
        </authorList>
    </citation>
    <scope>NUCLEOTIDE SEQUENCE [LARGE SCALE GENOMIC DNA]</scope>
    <source>
        <strain evidence="4 5">S 113</strain>
    </source>
</reference>
<dbReference type="RefSeq" id="WP_128778066.1">
    <property type="nucleotide sequence ID" value="NZ_RYFI01000013.1"/>
</dbReference>
<dbReference type="OrthoDB" id="9804504at2"/>